<feature type="domain" description="MobA-like NTP transferase" evidence="1">
    <location>
        <begin position="5"/>
        <end position="170"/>
    </location>
</feature>
<dbReference type="AlphaFoldDB" id="A0A7C4RRY9"/>
<dbReference type="InterPro" id="IPR029044">
    <property type="entry name" value="Nucleotide-diphossugar_trans"/>
</dbReference>
<dbReference type="EMBL" id="DSUH01000233">
    <property type="protein sequence ID" value="HGU33176.1"/>
    <property type="molecule type" value="Genomic_DNA"/>
</dbReference>
<reference evidence="2" key="1">
    <citation type="journal article" date="2020" name="mSystems">
        <title>Genome- and Community-Level Interaction Insights into Carbon Utilization and Element Cycling Functions of Hydrothermarchaeota in Hydrothermal Sediment.</title>
        <authorList>
            <person name="Zhou Z."/>
            <person name="Liu Y."/>
            <person name="Xu W."/>
            <person name="Pan J."/>
            <person name="Luo Z.H."/>
            <person name="Li M."/>
        </authorList>
    </citation>
    <scope>NUCLEOTIDE SEQUENCE [LARGE SCALE GENOMIC DNA]</scope>
    <source>
        <strain evidence="2">SpSt-477</strain>
    </source>
</reference>
<dbReference type="InterPro" id="IPR025877">
    <property type="entry name" value="MobA-like_NTP_Trfase"/>
</dbReference>
<dbReference type="SUPFAM" id="SSF53448">
    <property type="entry name" value="Nucleotide-diphospho-sugar transferases"/>
    <property type="match status" value="1"/>
</dbReference>
<gene>
    <name evidence="2" type="ORF">ENS29_10020</name>
</gene>
<dbReference type="Gene3D" id="3.90.550.10">
    <property type="entry name" value="Spore Coat Polysaccharide Biosynthesis Protein SpsA, Chain A"/>
    <property type="match status" value="1"/>
</dbReference>
<keyword evidence="2" id="KW-0808">Transferase</keyword>
<sequence length="223" mass="24550">MKIGAIIPAAGASSRMGQDKALLPLAGGTVLKRILDTHRRADIDPILVISGANDEELRRRHPDAILLRNPHPDRGMFSSIQTGALALTDDIDAFFVHPVDIPLVRSKTLLHLKARFTNHKIRCPDAACLLSFVPVHRGRRGHPPLLTRSFVRIIREDAGENGLATVLRGHTIVEVPCDDPGVLIDMNTPEAYRKVCERLEAVDCERISQERQTSSACLLTPDS</sequence>
<dbReference type="PANTHER" id="PTHR43777:SF1">
    <property type="entry name" value="MOLYBDENUM COFACTOR CYTIDYLYLTRANSFERASE"/>
    <property type="match status" value="1"/>
</dbReference>
<proteinExistence type="predicted"/>
<protein>
    <submittedName>
        <fullName evidence="2">Nucleotidyltransferase family protein</fullName>
    </submittedName>
</protein>
<evidence type="ECO:0000259" key="1">
    <source>
        <dbReference type="Pfam" id="PF12804"/>
    </source>
</evidence>
<dbReference type="Pfam" id="PF12804">
    <property type="entry name" value="NTP_transf_3"/>
    <property type="match status" value="1"/>
</dbReference>
<evidence type="ECO:0000313" key="2">
    <source>
        <dbReference type="EMBL" id="HGU33176.1"/>
    </source>
</evidence>
<dbReference type="PANTHER" id="PTHR43777">
    <property type="entry name" value="MOLYBDENUM COFACTOR CYTIDYLYLTRANSFERASE"/>
    <property type="match status" value="1"/>
</dbReference>
<comment type="caution">
    <text evidence="2">The sequence shown here is derived from an EMBL/GenBank/DDBJ whole genome shotgun (WGS) entry which is preliminary data.</text>
</comment>
<accession>A0A7C4RRY9</accession>
<organism evidence="2">
    <name type="scientific">Desulfatirhabdium butyrativorans</name>
    <dbReference type="NCBI Taxonomy" id="340467"/>
    <lineage>
        <taxon>Bacteria</taxon>
        <taxon>Pseudomonadati</taxon>
        <taxon>Thermodesulfobacteriota</taxon>
        <taxon>Desulfobacteria</taxon>
        <taxon>Desulfobacterales</taxon>
        <taxon>Desulfatirhabdiaceae</taxon>
        <taxon>Desulfatirhabdium</taxon>
    </lineage>
</organism>
<dbReference type="CDD" id="cd04182">
    <property type="entry name" value="GT_2_like_f"/>
    <property type="match status" value="1"/>
</dbReference>
<name>A0A7C4RRY9_9BACT</name>
<dbReference type="GO" id="GO:0016779">
    <property type="term" value="F:nucleotidyltransferase activity"/>
    <property type="evidence" value="ECO:0007669"/>
    <property type="project" value="UniProtKB-ARBA"/>
</dbReference>